<dbReference type="AlphaFoldDB" id="A0A1G2CLU0"/>
<evidence type="ECO:0000313" key="3">
    <source>
        <dbReference type="Proteomes" id="UP000178348"/>
    </source>
</evidence>
<sequence>MQGNLKKAVITGGSIIFASIVVFFVAFAWLSGDMEVQADGIQSARKSSAQDTYSLESFAALKRDATLAGQYAVRLDALVPSRDGLLSFPRWIETTSRTYKVNAQASFKSSPAAGKQGTIGSVDFALDAIGPYDGLKEFLGVVEGKAPRFLIVFDSISVSKEADAYHAAVKGRVFFRQ</sequence>
<gene>
    <name evidence="2" type="ORF">A2946_01335</name>
</gene>
<keyword evidence="1" id="KW-0472">Membrane</keyword>
<proteinExistence type="predicted"/>
<accession>A0A1G2CLU0</accession>
<name>A0A1G2CLU0_9BACT</name>
<dbReference type="Proteomes" id="UP000178348">
    <property type="component" value="Unassembled WGS sequence"/>
</dbReference>
<evidence type="ECO:0000256" key="1">
    <source>
        <dbReference type="SAM" id="Phobius"/>
    </source>
</evidence>
<reference evidence="2 3" key="1">
    <citation type="journal article" date="2016" name="Nat. Commun.">
        <title>Thousands of microbial genomes shed light on interconnected biogeochemical processes in an aquifer system.</title>
        <authorList>
            <person name="Anantharaman K."/>
            <person name="Brown C.T."/>
            <person name="Hug L.A."/>
            <person name="Sharon I."/>
            <person name="Castelle C.J."/>
            <person name="Probst A.J."/>
            <person name="Thomas B.C."/>
            <person name="Singh A."/>
            <person name="Wilkins M.J."/>
            <person name="Karaoz U."/>
            <person name="Brodie E.L."/>
            <person name="Williams K.H."/>
            <person name="Hubbard S.S."/>
            <person name="Banfield J.F."/>
        </authorList>
    </citation>
    <scope>NUCLEOTIDE SEQUENCE [LARGE SCALE GENOMIC DNA]</scope>
</reference>
<keyword evidence="1" id="KW-1133">Transmembrane helix</keyword>
<organism evidence="2 3">
    <name type="scientific">Candidatus Liptonbacteria bacterium RIFCSPLOWO2_01_FULL_53_13</name>
    <dbReference type="NCBI Taxonomy" id="1798651"/>
    <lineage>
        <taxon>Bacteria</taxon>
        <taxon>Candidatus Liptoniibacteriota</taxon>
    </lineage>
</organism>
<dbReference type="EMBL" id="MHLB01000015">
    <property type="protein sequence ID" value="OGZ02366.1"/>
    <property type="molecule type" value="Genomic_DNA"/>
</dbReference>
<evidence type="ECO:0000313" key="2">
    <source>
        <dbReference type="EMBL" id="OGZ02366.1"/>
    </source>
</evidence>
<keyword evidence="1" id="KW-0812">Transmembrane</keyword>
<comment type="caution">
    <text evidence="2">The sequence shown here is derived from an EMBL/GenBank/DDBJ whole genome shotgun (WGS) entry which is preliminary data.</text>
</comment>
<protein>
    <submittedName>
        <fullName evidence="2">Uncharacterized protein</fullName>
    </submittedName>
</protein>
<feature type="transmembrane region" description="Helical" evidence="1">
    <location>
        <begin position="9"/>
        <end position="30"/>
    </location>
</feature>